<comment type="similarity">
    <text evidence="2">Belongs to the UPL family. K-HECT subfamily.</text>
</comment>
<evidence type="ECO:0000259" key="8">
    <source>
        <dbReference type="PROSITE" id="PS50237"/>
    </source>
</evidence>
<dbReference type="EC" id="2.3.2.26" evidence="3"/>
<accession>A0ABQ9BEV9</accession>
<reference evidence="9" key="1">
    <citation type="submission" date="2022-10" db="EMBL/GenBank/DDBJ databases">
        <authorList>
            <person name="Hyden B.L."/>
            <person name="Feng K."/>
            <person name="Yates T."/>
            <person name="Jawdy S."/>
            <person name="Smart L.B."/>
            <person name="Muchero W."/>
        </authorList>
    </citation>
    <scope>NUCLEOTIDE SEQUENCE</scope>
    <source>
        <tissue evidence="9">Shoot tip</tissue>
    </source>
</reference>
<evidence type="ECO:0000256" key="5">
    <source>
        <dbReference type="ARBA" id="ARBA00022786"/>
    </source>
</evidence>
<feature type="compositionally biased region" description="Basic and acidic residues" evidence="7">
    <location>
        <begin position="7"/>
        <end position="21"/>
    </location>
</feature>
<evidence type="ECO:0000256" key="7">
    <source>
        <dbReference type="SAM" id="MobiDB-lite"/>
    </source>
</evidence>
<feature type="region of interest" description="Disordered" evidence="7">
    <location>
        <begin position="1"/>
        <end position="105"/>
    </location>
</feature>
<keyword evidence="4" id="KW-0808">Transferase</keyword>
<sequence>MGNRGQKRTEMLNELPSDKRACSSLEFRPSSSNSSIQAQINSENHNAETHDADMDTSSSGSASSHSDEEEPERDSAYGSCDSEGPRHSSLREYQRQRSSGDHSRLRDCLSNLTEGTEPSGQLAALTELCEVLSFCTEDSLSSTMADSLSPVLVMLSRHESNPDIMLLAIRAFTYLCDVFPRASIFLVRHNAIPAICQRLMAIEYLDVAEQCLQALEKISRDQPLPCLQAGAIMAVLSFVDFFSTSVQRVALSTVVNICKKLPSENFSPFMEAVPILCNLLQYEDRQLVENVAICLIKIAERVSQSSEMLDELCKHGLIDQATHLMQLNSRTTLSKPVYNGLIGLLVKLSSGSVVAFKTLYELNISSILKDMLTSYDLLHGMSSPHVVDGQGNQVHEVLKLLNVLLPIIARDQDVQQLVLDKEKFLANHPKLLQKFGLDIIPSLIQVVNSGANLYVCYGCLCVINKLVFLIKSDMLLEVLKTTNIPSFLAGVLTRKDHHVLMLALQIAETILLKLPDVFVNSFIKEGVFFSIDALLLSEKCPQLMFPVYNGIQLPFDSALKSSSKVVMRCLCYAFDIGQSLSTTETGTCKLEKDSVQNLATHIRTSCFASELCNSEKGLTDILQKLRALSSELSDLMNMHGNIGSCTQDEEKCYCVLRQIIEKLDGREPVSTFEFIESGIVKILVNYLSNGKYPREKVEPQGTLDDCNIIEKRFEVFARLLLSSPDLSVEFPLSVLIQKLQGALSSLENFPVILSHASKQRSSFAIIPTGQCTSYSCLRVRFVRGKGETCICDYSEDVVTVDPLSSVDAIEGFLSPKVRIKGTEQIESAAQAMEGVLSAENAQFKSPSTANSSQGESSGLMELDSIATDLPVMQEDEANLSQSPPEPDVNLMQRNPDETSSNNTHNVSVEEIVLSPSCADVTPSCADVTTQNNGDAPPKLVLYLDGQRLDQTLTLYQAILQQKVKADREINSTAKLWTQVHILTYGIAVDPKDDSPQDHPSMAQNSSMLDQVGANMQHPAFFSNMFNCELASDLDKYSPTSDVLYLLKSLEGLNRFIFHLMSRERIHAFAEGLIDNLGNLKVEVHPVSQNEFVSSKLTEKLEQQMRDSLAVSTGGMPVWCNQLMHSCSFLFSFEVRCKYFRLSAFGRQQVQLQPSAHNNSGVSRDGQPSGGSLSRKKFLVLRDRVLESAAQMMDSYAHVKAPIEVIYNEEVGTGLGPTLEFYTLVSREFQKSGLGMWRQDHILFTTSKTLQAEYSGIVKSSFGLFPRPWPSSVDASDGAQFSEVIKKFFLLGQIVAKALQDGRVLDLPFSKAFYKLILQQELNLYDIQSFDPELGRTLLEFSALVTRKKKMGSTSGENSSSALDACFWNTRIEDLYLDFTLPGYPDYILSFDEDHKTVNMVNLDAYVSRIVDATIRTGISRQVEAFKSGFNQVFPIQHLMIFTEEELERLLCGEHEFWAFNELLDHIKFDHGYTASSPPVVNLLEIIKEFEYEQLRSFLQFVTGAPRLPTGGLASLNPKLTIVRKHCSNCADVDLPSVMTCANYLKLPPYSSKDKMKEKLLLGAFVQATFGGGDVYINGNSVGDLLKVGEAVQES</sequence>
<evidence type="ECO:0000256" key="3">
    <source>
        <dbReference type="ARBA" id="ARBA00012485"/>
    </source>
</evidence>
<gene>
    <name evidence="9" type="ORF">OIU77_030682</name>
</gene>
<protein>
    <recommendedName>
        <fullName evidence="3">HECT-type E3 ubiquitin transferase</fullName>
        <ecNumber evidence="3">2.3.2.26</ecNumber>
    </recommendedName>
</protein>
<dbReference type="Pfam" id="PF25579">
    <property type="entry name" value="TPR_TRIP12_N"/>
    <property type="match status" value="1"/>
</dbReference>
<evidence type="ECO:0000313" key="10">
    <source>
        <dbReference type="Proteomes" id="UP001141253"/>
    </source>
</evidence>
<dbReference type="SUPFAM" id="SSF48371">
    <property type="entry name" value="ARM repeat"/>
    <property type="match status" value="1"/>
</dbReference>
<dbReference type="InterPro" id="IPR057948">
    <property type="entry name" value="TPR_TRIP12_N"/>
</dbReference>
<dbReference type="Proteomes" id="UP001141253">
    <property type="component" value="Chromosome 6"/>
</dbReference>
<comment type="caution">
    <text evidence="9">The sequence shown here is derived from an EMBL/GenBank/DDBJ whole genome shotgun (WGS) entry which is preliminary data.</text>
</comment>
<dbReference type="Pfam" id="PF00632">
    <property type="entry name" value="HECT"/>
    <property type="match status" value="1"/>
</dbReference>
<evidence type="ECO:0000256" key="2">
    <source>
        <dbReference type="ARBA" id="ARBA00006331"/>
    </source>
</evidence>
<feature type="active site" description="Glycyl thioester intermediate" evidence="6">
    <location>
        <position position="1540"/>
    </location>
</feature>
<name>A0ABQ9BEV9_9ROSI</name>
<feature type="compositionally biased region" description="Low complexity" evidence="7">
    <location>
        <begin position="30"/>
        <end position="42"/>
    </location>
</feature>
<evidence type="ECO:0000256" key="4">
    <source>
        <dbReference type="ARBA" id="ARBA00022679"/>
    </source>
</evidence>
<organism evidence="9 10">
    <name type="scientific">Salix suchowensis</name>
    <dbReference type="NCBI Taxonomy" id="1278906"/>
    <lineage>
        <taxon>Eukaryota</taxon>
        <taxon>Viridiplantae</taxon>
        <taxon>Streptophyta</taxon>
        <taxon>Embryophyta</taxon>
        <taxon>Tracheophyta</taxon>
        <taxon>Spermatophyta</taxon>
        <taxon>Magnoliopsida</taxon>
        <taxon>eudicotyledons</taxon>
        <taxon>Gunneridae</taxon>
        <taxon>Pentapetalae</taxon>
        <taxon>rosids</taxon>
        <taxon>fabids</taxon>
        <taxon>Malpighiales</taxon>
        <taxon>Salicaceae</taxon>
        <taxon>Saliceae</taxon>
        <taxon>Salix</taxon>
    </lineage>
</organism>
<dbReference type="PROSITE" id="PS50237">
    <property type="entry name" value="HECT"/>
    <property type="match status" value="1"/>
</dbReference>
<dbReference type="CDD" id="cd00078">
    <property type="entry name" value="HECTc"/>
    <property type="match status" value="1"/>
</dbReference>
<dbReference type="InterPro" id="IPR011989">
    <property type="entry name" value="ARM-like"/>
</dbReference>
<reference evidence="9" key="2">
    <citation type="journal article" date="2023" name="Int. J. Mol. Sci.">
        <title>De Novo Assembly and Annotation of 11 Diverse Shrub Willow (Salix) Genomes Reveals Novel Gene Organization in Sex-Linked Regions.</title>
        <authorList>
            <person name="Hyden B."/>
            <person name="Feng K."/>
            <person name="Yates T.B."/>
            <person name="Jawdy S."/>
            <person name="Cereghino C."/>
            <person name="Smart L.B."/>
            <person name="Muchero W."/>
        </authorList>
    </citation>
    <scope>NUCLEOTIDE SEQUENCE</scope>
    <source>
        <tissue evidence="9">Shoot tip</tissue>
    </source>
</reference>
<keyword evidence="10" id="KW-1185">Reference proteome</keyword>
<evidence type="ECO:0000256" key="6">
    <source>
        <dbReference type="PROSITE-ProRule" id="PRU00104"/>
    </source>
</evidence>
<dbReference type="EMBL" id="JAPFFI010000009">
    <property type="protein sequence ID" value="KAJ6382077.1"/>
    <property type="molecule type" value="Genomic_DNA"/>
</dbReference>
<dbReference type="Gene3D" id="3.90.1750.10">
    <property type="entry name" value="Hect, E3 ligase catalytic domains"/>
    <property type="match status" value="1"/>
</dbReference>
<dbReference type="PANTHER" id="PTHR45670:SF10">
    <property type="entry name" value="E3 UBIQUITIN-PROTEIN LIGASE UPL4"/>
    <property type="match status" value="1"/>
</dbReference>
<dbReference type="Gene3D" id="1.25.10.10">
    <property type="entry name" value="Leucine-rich Repeat Variant"/>
    <property type="match status" value="1"/>
</dbReference>
<dbReference type="InterPro" id="IPR016024">
    <property type="entry name" value="ARM-type_fold"/>
</dbReference>
<keyword evidence="5 6" id="KW-0833">Ubl conjugation pathway</keyword>
<comment type="catalytic activity">
    <reaction evidence="1">
        <text>S-ubiquitinyl-[E2 ubiquitin-conjugating enzyme]-L-cysteine + [acceptor protein]-L-lysine = [E2 ubiquitin-conjugating enzyme]-L-cysteine + N(6)-ubiquitinyl-[acceptor protein]-L-lysine.</text>
        <dbReference type="EC" id="2.3.2.26"/>
    </reaction>
</comment>
<dbReference type="InterPro" id="IPR000569">
    <property type="entry name" value="HECT_dom"/>
</dbReference>
<feature type="compositionally biased region" description="Basic and acidic residues" evidence="7">
    <location>
        <begin position="83"/>
        <end position="105"/>
    </location>
</feature>
<dbReference type="PANTHER" id="PTHR45670">
    <property type="entry name" value="E3 UBIQUITIN-PROTEIN LIGASE TRIP12"/>
    <property type="match status" value="1"/>
</dbReference>
<proteinExistence type="inferred from homology"/>
<feature type="domain" description="HECT" evidence="8">
    <location>
        <begin position="1181"/>
        <end position="1572"/>
    </location>
</feature>
<dbReference type="SMART" id="SM00119">
    <property type="entry name" value="HECTc"/>
    <property type="match status" value="1"/>
</dbReference>
<dbReference type="InterPro" id="IPR035983">
    <property type="entry name" value="Hect_E3_ubiquitin_ligase"/>
</dbReference>
<dbReference type="InterPro" id="IPR045322">
    <property type="entry name" value="HECTD1/TRIP12-like"/>
</dbReference>
<dbReference type="SUPFAM" id="SSF56204">
    <property type="entry name" value="Hect, E3 ligase catalytic domain"/>
    <property type="match status" value="1"/>
</dbReference>
<evidence type="ECO:0000313" key="9">
    <source>
        <dbReference type="EMBL" id="KAJ6382077.1"/>
    </source>
</evidence>
<evidence type="ECO:0000256" key="1">
    <source>
        <dbReference type="ARBA" id="ARBA00000885"/>
    </source>
</evidence>
<dbReference type="Gene3D" id="3.30.2410.10">
    <property type="entry name" value="Hect, E3 ligase catalytic domain"/>
    <property type="match status" value="1"/>
</dbReference>
<feature type="region of interest" description="Disordered" evidence="7">
    <location>
        <begin position="876"/>
        <end position="903"/>
    </location>
</feature>